<reference evidence="1 2" key="1">
    <citation type="journal article" date="2004" name="Science">
        <title>The genome of the diatom Thalassiosira pseudonana: ecology, evolution, and metabolism.</title>
        <authorList>
            <person name="Armbrust E.V."/>
            <person name="Berges J.A."/>
            <person name="Bowler C."/>
            <person name="Green B.R."/>
            <person name="Martinez D."/>
            <person name="Putnam N.H."/>
            <person name="Zhou S."/>
            <person name="Allen A.E."/>
            <person name="Apt K.E."/>
            <person name="Bechner M."/>
            <person name="Brzezinski M.A."/>
            <person name="Chaal B.K."/>
            <person name="Chiovitti A."/>
            <person name="Davis A.K."/>
            <person name="Demarest M.S."/>
            <person name="Detter J.C."/>
            <person name="Glavina T."/>
            <person name="Goodstein D."/>
            <person name="Hadi M.Z."/>
            <person name="Hellsten U."/>
            <person name="Hildebrand M."/>
            <person name="Jenkins B.D."/>
            <person name="Jurka J."/>
            <person name="Kapitonov V.V."/>
            <person name="Kroger N."/>
            <person name="Lau W.W."/>
            <person name="Lane T.W."/>
            <person name="Larimer F.W."/>
            <person name="Lippmeier J.C."/>
            <person name="Lucas S."/>
            <person name="Medina M."/>
            <person name="Montsant A."/>
            <person name="Obornik M."/>
            <person name="Parker M.S."/>
            <person name="Palenik B."/>
            <person name="Pazour G.J."/>
            <person name="Richardson P.M."/>
            <person name="Rynearson T.A."/>
            <person name="Saito M.A."/>
            <person name="Schwartz D.C."/>
            <person name="Thamatrakoln K."/>
            <person name="Valentin K."/>
            <person name="Vardi A."/>
            <person name="Wilkerson F.P."/>
            <person name="Rokhsar D.S."/>
        </authorList>
    </citation>
    <scope>NUCLEOTIDE SEQUENCE [LARGE SCALE GENOMIC DNA]</scope>
    <source>
        <strain evidence="1 2">CCMP1335</strain>
    </source>
</reference>
<dbReference type="PaxDb" id="35128-Thaps10416"/>
<keyword evidence="2" id="KW-1185">Reference proteome</keyword>
<protein>
    <recommendedName>
        <fullName evidence="3">HNH domain-containing protein</fullName>
    </recommendedName>
</protein>
<evidence type="ECO:0000313" key="1">
    <source>
        <dbReference type="EMBL" id="EED87002.1"/>
    </source>
</evidence>
<name>B8LCK8_THAPS</name>
<proteinExistence type="predicted"/>
<gene>
    <name evidence="1" type="ORF">THAPSDRAFT_10416</name>
</gene>
<dbReference type="EMBL" id="DS999417">
    <property type="protein sequence ID" value="EED87002.1"/>
    <property type="molecule type" value="Genomic_DNA"/>
</dbReference>
<sequence length="318" mass="36172">MKSPMYDNVFSLDPDGKLMCTISMKKARWYIRKGIAEWCDKDGVKIALDETDAGGTASCNDGVDARYIRLLFKPKGGTYQTEGSLENLYLRTPKQNVCVSCGDDGYHMRHFIVPYSYRNLLTDEYKSHMSHDIVILCPTCHVNCEKMSKKRMRQMEDELRSKRPGDSCCSPVIDDQHLHHVRSCAIALVKWKKNMPHEKVESHERVVREYLASIATRADSKGSLLNKEEELTKFQLQSACGVNYRVKNPEYVSGSELVVQSLNGDPKPIEQFIVGWRNHFVDTVRPKFMPVGWSVDSPVVCGRNSVDIGDDGDGVKRW</sequence>
<dbReference type="KEGG" id="tps:THAPSDRAFT_10416"/>
<evidence type="ECO:0000313" key="2">
    <source>
        <dbReference type="Proteomes" id="UP000001449"/>
    </source>
</evidence>
<dbReference type="STRING" id="35128.B8LCK8"/>
<dbReference type="HOGENOM" id="CLU_061917_0_0_1"/>
<dbReference type="GeneID" id="7450003"/>
<dbReference type="InParanoid" id="B8LCK8"/>
<dbReference type="AlphaFoldDB" id="B8LCK8"/>
<reference evidence="1 2" key="2">
    <citation type="journal article" date="2008" name="Nature">
        <title>The Phaeodactylum genome reveals the evolutionary history of diatom genomes.</title>
        <authorList>
            <person name="Bowler C."/>
            <person name="Allen A.E."/>
            <person name="Badger J.H."/>
            <person name="Grimwood J."/>
            <person name="Jabbari K."/>
            <person name="Kuo A."/>
            <person name="Maheswari U."/>
            <person name="Martens C."/>
            <person name="Maumus F."/>
            <person name="Otillar R.P."/>
            <person name="Rayko E."/>
            <person name="Salamov A."/>
            <person name="Vandepoele K."/>
            <person name="Beszteri B."/>
            <person name="Gruber A."/>
            <person name="Heijde M."/>
            <person name="Katinka M."/>
            <person name="Mock T."/>
            <person name="Valentin K."/>
            <person name="Verret F."/>
            <person name="Berges J.A."/>
            <person name="Brownlee C."/>
            <person name="Cadoret J.P."/>
            <person name="Chiovitti A."/>
            <person name="Choi C.J."/>
            <person name="Coesel S."/>
            <person name="De Martino A."/>
            <person name="Detter J.C."/>
            <person name="Durkin C."/>
            <person name="Falciatore A."/>
            <person name="Fournet J."/>
            <person name="Haruta M."/>
            <person name="Huysman M.J."/>
            <person name="Jenkins B.D."/>
            <person name="Jiroutova K."/>
            <person name="Jorgensen R.E."/>
            <person name="Joubert Y."/>
            <person name="Kaplan A."/>
            <person name="Kroger N."/>
            <person name="Kroth P.G."/>
            <person name="La Roche J."/>
            <person name="Lindquist E."/>
            <person name="Lommer M."/>
            <person name="Martin-Jezequel V."/>
            <person name="Lopez P.J."/>
            <person name="Lucas S."/>
            <person name="Mangogna M."/>
            <person name="McGinnis K."/>
            <person name="Medlin L.K."/>
            <person name="Montsant A."/>
            <person name="Oudot-Le Secq M.P."/>
            <person name="Napoli C."/>
            <person name="Obornik M."/>
            <person name="Parker M.S."/>
            <person name="Petit J.L."/>
            <person name="Porcel B.M."/>
            <person name="Poulsen N."/>
            <person name="Robison M."/>
            <person name="Rychlewski L."/>
            <person name="Rynearson T.A."/>
            <person name="Schmutz J."/>
            <person name="Shapiro H."/>
            <person name="Siaut M."/>
            <person name="Stanley M."/>
            <person name="Sussman M.R."/>
            <person name="Taylor A.R."/>
            <person name="Vardi A."/>
            <person name="von Dassow P."/>
            <person name="Vyverman W."/>
            <person name="Willis A."/>
            <person name="Wyrwicz L.S."/>
            <person name="Rokhsar D.S."/>
            <person name="Weissenbach J."/>
            <person name="Armbrust E.V."/>
            <person name="Green B.R."/>
            <person name="Van de Peer Y."/>
            <person name="Grigoriev I.V."/>
        </authorList>
    </citation>
    <scope>NUCLEOTIDE SEQUENCE [LARGE SCALE GENOMIC DNA]</scope>
    <source>
        <strain evidence="1 2">CCMP1335</strain>
    </source>
</reference>
<accession>B8LCK8</accession>
<dbReference type="Proteomes" id="UP000001449">
    <property type="component" value="Chromosome 16"/>
</dbReference>
<dbReference type="OMA" id="KLMFRCN"/>
<dbReference type="eggNOG" id="KOG4373">
    <property type="taxonomic scope" value="Eukaryota"/>
</dbReference>
<organism evidence="1 2">
    <name type="scientific">Thalassiosira pseudonana</name>
    <name type="common">Marine diatom</name>
    <name type="synonym">Cyclotella nana</name>
    <dbReference type="NCBI Taxonomy" id="35128"/>
    <lineage>
        <taxon>Eukaryota</taxon>
        <taxon>Sar</taxon>
        <taxon>Stramenopiles</taxon>
        <taxon>Ochrophyta</taxon>
        <taxon>Bacillariophyta</taxon>
        <taxon>Coscinodiscophyceae</taxon>
        <taxon>Thalassiosirophycidae</taxon>
        <taxon>Thalassiosirales</taxon>
        <taxon>Thalassiosiraceae</taxon>
        <taxon>Thalassiosira</taxon>
    </lineage>
</organism>
<dbReference type="RefSeq" id="XP_002296801.1">
    <property type="nucleotide sequence ID" value="XM_002296765.1"/>
</dbReference>
<evidence type="ECO:0008006" key="3">
    <source>
        <dbReference type="Google" id="ProtNLM"/>
    </source>
</evidence>